<dbReference type="AlphaFoldDB" id="A0A495X1A3"/>
<dbReference type="EMBL" id="RBXR01000001">
    <property type="protein sequence ID" value="RKT67627.1"/>
    <property type="molecule type" value="Genomic_DNA"/>
</dbReference>
<evidence type="ECO:0000256" key="1">
    <source>
        <dbReference type="SAM" id="Phobius"/>
    </source>
</evidence>
<dbReference type="Pfam" id="PF14219">
    <property type="entry name" value="DUF4328"/>
    <property type="match status" value="1"/>
</dbReference>
<proteinExistence type="predicted"/>
<reference evidence="3 4" key="1">
    <citation type="submission" date="2018-10" db="EMBL/GenBank/DDBJ databases">
        <title>Sequencing the genomes of 1000 actinobacteria strains.</title>
        <authorList>
            <person name="Klenk H.-P."/>
        </authorList>
    </citation>
    <scope>NUCLEOTIDE SEQUENCE [LARGE SCALE GENOMIC DNA]</scope>
    <source>
        <strain evidence="3 4">DSM 43911</strain>
    </source>
</reference>
<organism evidence="3 4">
    <name type="scientific">Saccharothrix variisporea</name>
    <dbReference type="NCBI Taxonomy" id="543527"/>
    <lineage>
        <taxon>Bacteria</taxon>
        <taxon>Bacillati</taxon>
        <taxon>Actinomycetota</taxon>
        <taxon>Actinomycetes</taxon>
        <taxon>Pseudonocardiales</taxon>
        <taxon>Pseudonocardiaceae</taxon>
        <taxon>Saccharothrix</taxon>
    </lineage>
</organism>
<evidence type="ECO:0000313" key="4">
    <source>
        <dbReference type="Proteomes" id="UP000272729"/>
    </source>
</evidence>
<keyword evidence="4" id="KW-1185">Reference proteome</keyword>
<feature type="transmembrane region" description="Helical" evidence="1">
    <location>
        <begin position="109"/>
        <end position="130"/>
    </location>
</feature>
<evidence type="ECO:0000259" key="2">
    <source>
        <dbReference type="Pfam" id="PF14219"/>
    </source>
</evidence>
<accession>A0A495X1A3</accession>
<feature type="transmembrane region" description="Helical" evidence="1">
    <location>
        <begin position="159"/>
        <end position="181"/>
    </location>
</feature>
<gene>
    <name evidence="3" type="ORF">DFJ66_0803</name>
</gene>
<keyword evidence="1" id="KW-0472">Membrane</keyword>
<keyword evidence="1" id="KW-0812">Transmembrane</keyword>
<feature type="domain" description="DUF4328" evidence="2">
    <location>
        <begin position="49"/>
        <end position="186"/>
    </location>
</feature>
<evidence type="ECO:0000313" key="3">
    <source>
        <dbReference type="EMBL" id="RKT67627.1"/>
    </source>
</evidence>
<comment type="caution">
    <text evidence="3">The sequence shown here is derived from an EMBL/GenBank/DDBJ whole genome shotgun (WGS) entry which is preliminary data.</text>
</comment>
<dbReference type="InterPro" id="IPR025565">
    <property type="entry name" value="DUF4328"/>
</dbReference>
<protein>
    <submittedName>
        <fullName evidence="3">Uncharacterized protein DUF4328</fullName>
    </submittedName>
</protein>
<dbReference type="OrthoDB" id="4174975at2"/>
<name>A0A495X1A3_9PSEU</name>
<keyword evidence="1" id="KW-1133">Transmembrane helix</keyword>
<dbReference type="Proteomes" id="UP000272729">
    <property type="component" value="Unassembled WGS sequence"/>
</dbReference>
<sequence>MAVSVLICLSTLSVVVTLGWLWKFNSAYEDYLHSGLPFAELQSYVRPAVTLSAVDGSVLIATAVVTIVWLWRVRVNAEAINPHTRHRWGRGATVWGWLPVVNFWVPRRVVLDVVGAGVPGVSASVVNWWWGTWVASLVLERMTRVYTDPESKFFDVGKAVLWTGIGAALMVVAAVFFLRIVRGITAWQSSASTYRPGEEVLPPFL</sequence>
<feature type="transmembrane region" description="Helical" evidence="1">
    <location>
        <begin position="50"/>
        <end position="71"/>
    </location>
</feature>